<gene>
    <name evidence="3" type="ORF">CC80DRAFT_546556</name>
</gene>
<evidence type="ECO:0000313" key="4">
    <source>
        <dbReference type="Proteomes" id="UP000800035"/>
    </source>
</evidence>
<feature type="region of interest" description="Disordered" evidence="2">
    <location>
        <begin position="145"/>
        <end position="173"/>
    </location>
</feature>
<organism evidence="3 4">
    <name type="scientific">Byssothecium circinans</name>
    <dbReference type="NCBI Taxonomy" id="147558"/>
    <lineage>
        <taxon>Eukaryota</taxon>
        <taxon>Fungi</taxon>
        <taxon>Dikarya</taxon>
        <taxon>Ascomycota</taxon>
        <taxon>Pezizomycotina</taxon>
        <taxon>Dothideomycetes</taxon>
        <taxon>Pleosporomycetidae</taxon>
        <taxon>Pleosporales</taxon>
        <taxon>Massarineae</taxon>
        <taxon>Massarinaceae</taxon>
        <taxon>Byssothecium</taxon>
    </lineage>
</organism>
<evidence type="ECO:0000313" key="3">
    <source>
        <dbReference type="EMBL" id="KAF1958315.1"/>
    </source>
</evidence>
<name>A0A6A5U0C7_9PLEO</name>
<evidence type="ECO:0000256" key="2">
    <source>
        <dbReference type="SAM" id="MobiDB-lite"/>
    </source>
</evidence>
<evidence type="ECO:0000256" key="1">
    <source>
        <dbReference type="SAM" id="Coils"/>
    </source>
</evidence>
<reference evidence="3" key="1">
    <citation type="journal article" date="2020" name="Stud. Mycol.">
        <title>101 Dothideomycetes genomes: a test case for predicting lifestyles and emergence of pathogens.</title>
        <authorList>
            <person name="Haridas S."/>
            <person name="Albert R."/>
            <person name="Binder M."/>
            <person name="Bloem J."/>
            <person name="Labutti K."/>
            <person name="Salamov A."/>
            <person name="Andreopoulos B."/>
            <person name="Baker S."/>
            <person name="Barry K."/>
            <person name="Bills G."/>
            <person name="Bluhm B."/>
            <person name="Cannon C."/>
            <person name="Castanera R."/>
            <person name="Culley D."/>
            <person name="Daum C."/>
            <person name="Ezra D."/>
            <person name="Gonzalez J."/>
            <person name="Henrissat B."/>
            <person name="Kuo A."/>
            <person name="Liang C."/>
            <person name="Lipzen A."/>
            <person name="Lutzoni F."/>
            <person name="Magnuson J."/>
            <person name="Mondo S."/>
            <person name="Nolan M."/>
            <person name="Ohm R."/>
            <person name="Pangilinan J."/>
            <person name="Park H.-J."/>
            <person name="Ramirez L."/>
            <person name="Alfaro M."/>
            <person name="Sun H."/>
            <person name="Tritt A."/>
            <person name="Yoshinaga Y."/>
            <person name="Zwiers L.-H."/>
            <person name="Turgeon B."/>
            <person name="Goodwin S."/>
            <person name="Spatafora J."/>
            <person name="Crous P."/>
            <person name="Grigoriev I."/>
        </authorList>
    </citation>
    <scope>NUCLEOTIDE SEQUENCE</scope>
    <source>
        <strain evidence="3">CBS 675.92</strain>
    </source>
</reference>
<dbReference type="Proteomes" id="UP000800035">
    <property type="component" value="Unassembled WGS sequence"/>
</dbReference>
<dbReference type="AlphaFoldDB" id="A0A6A5U0C7"/>
<keyword evidence="1" id="KW-0175">Coiled coil</keyword>
<dbReference type="OrthoDB" id="3689429at2759"/>
<dbReference type="EMBL" id="ML976987">
    <property type="protein sequence ID" value="KAF1958315.1"/>
    <property type="molecule type" value="Genomic_DNA"/>
</dbReference>
<feature type="coiled-coil region" evidence="1">
    <location>
        <begin position="199"/>
        <end position="275"/>
    </location>
</feature>
<feature type="compositionally biased region" description="Polar residues" evidence="2">
    <location>
        <begin position="148"/>
        <end position="165"/>
    </location>
</feature>
<proteinExistence type="predicted"/>
<sequence length="436" mass="49449">MDGDHDKRSVTTGSTSNEPSIILNHDLDLTPDEDHILNQKKLEWADTRIHGLRLESAQLVTENERLQRQRESCVAETARIAGERDGLFKRVTQLELERTELDRKHSSATQELLFANAKIEEANRELVNLRAQVEQLSADNERMARNFGNESGSSSPTDSVQGRSSYDQRIEPKEHSRIHKLDDPNMRLVEMVREDSAKIATVTSELRSADAAKAQLRREKAQLNQENGQLIQANAQLTQANFQLSQEKNIITEERNRIEEGKDQLEIDLNDARGQIGTLRPQNQNLWTENSDLREVISSLRTQFAAPANAVNPPQAQSGQASDLFRNVAYKLNQFDLADEAFRVFDCKHPGGYGTIQVGGLNSTQKKATWKIMDELFFLLQGNVSFMKAYESNRQSIIRHHKAHERISQGRGDHSGKVRARFATDDERRGINIAYN</sequence>
<accession>A0A6A5U0C7</accession>
<protein>
    <submittedName>
        <fullName evidence="3">Uncharacterized protein</fullName>
    </submittedName>
</protein>
<feature type="compositionally biased region" description="Polar residues" evidence="2">
    <location>
        <begin position="10"/>
        <end position="19"/>
    </location>
</feature>
<feature type="region of interest" description="Disordered" evidence="2">
    <location>
        <begin position="1"/>
        <end position="22"/>
    </location>
</feature>
<keyword evidence="4" id="KW-1185">Reference proteome</keyword>